<name>A6J993_RAT</name>
<protein>
    <submittedName>
        <fullName evidence="1">RCG54153</fullName>
    </submittedName>
</protein>
<feature type="non-terminal residue" evidence="1">
    <location>
        <position position="30"/>
    </location>
</feature>
<dbReference type="Proteomes" id="UP000234681">
    <property type="component" value="Chromosome 1"/>
</dbReference>
<proteinExistence type="predicted"/>
<organism evidence="1 2">
    <name type="scientific">Rattus norvegicus</name>
    <name type="common">Rat</name>
    <dbReference type="NCBI Taxonomy" id="10116"/>
    <lineage>
        <taxon>Eukaryota</taxon>
        <taxon>Metazoa</taxon>
        <taxon>Chordata</taxon>
        <taxon>Craniata</taxon>
        <taxon>Vertebrata</taxon>
        <taxon>Euteleostomi</taxon>
        <taxon>Mammalia</taxon>
        <taxon>Eutheria</taxon>
        <taxon>Euarchontoglires</taxon>
        <taxon>Glires</taxon>
        <taxon>Rodentia</taxon>
        <taxon>Myomorpha</taxon>
        <taxon>Muroidea</taxon>
        <taxon>Muridae</taxon>
        <taxon>Murinae</taxon>
        <taxon>Rattus</taxon>
    </lineage>
</organism>
<evidence type="ECO:0000313" key="1">
    <source>
        <dbReference type="EMBL" id="EDM07991.1"/>
    </source>
</evidence>
<gene>
    <name evidence="1" type="ORF">rCG_54153</name>
</gene>
<accession>A6J993</accession>
<sequence>MPHLGDCQAGNEMFKYVSLWGTFLIQITTT</sequence>
<reference evidence="1 2" key="1">
    <citation type="submission" date="2005-09" db="EMBL/GenBank/DDBJ databases">
        <authorList>
            <person name="Mural R.J."/>
            <person name="Li P.W."/>
            <person name="Adams M.D."/>
            <person name="Amanatides P.G."/>
            <person name="Baden-Tillson H."/>
            <person name="Barnstead M."/>
            <person name="Chin S.H."/>
            <person name="Dew I."/>
            <person name="Evans C.A."/>
            <person name="Ferriera S."/>
            <person name="Flanigan M."/>
            <person name="Fosler C."/>
            <person name="Glodek A."/>
            <person name="Gu Z."/>
            <person name="Holt R.A."/>
            <person name="Jennings D."/>
            <person name="Kraft C.L."/>
            <person name="Lu F."/>
            <person name="Nguyen T."/>
            <person name="Nusskern D.R."/>
            <person name="Pfannkoch C.M."/>
            <person name="Sitter C."/>
            <person name="Sutton G.G."/>
            <person name="Venter J.C."/>
            <person name="Wang Z."/>
            <person name="Woodage T."/>
            <person name="Zheng X.H."/>
            <person name="Zhong F."/>
        </authorList>
    </citation>
    <scope>NUCLEOTIDE SEQUENCE [LARGE SCALE GENOMIC DNA]</scope>
    <source>
        <strain>BN</strain>
        <strain evidence="2">Sprague-Dawley</strain>
    </source>
</reference>
<dbReference type="EMBL" id="CH473979">
    <property type="protein sequence ID" value="EDM07991.1"/>
    <property type="molecule type" value="Genomic_DNA"/>
</dbReference>
<dbReference type="AlphaFoldDB" id="A6J993"/>
<evidence type="ECO:0000313" key="2">
    <source>
        <dbReference type="Proteomes" id="UP000234681"/>
    </source>
</evidence>